<gene>
    <name evidence="1" type="ORF">A6X21_06170</name>
</gene>
<accession>A0A1C3EAE4</accession>
<reference evidence="1 2" key="1">
    <citation type="submission" date="2016-05" db="EMBL/GenBank/DDBJ databases">
        <title>Genomic and physiological characterization of Planctopirus sp. isolated from fresh water lake.</title>
        <authorList>
            <person name="Subhash Y."/>
            <person name="Ramana C."/>
        </authorList>
    </citation>
    <scope>NUCLEOTIDE SEQUENCE [LARGE SCALE GENOMIC DNA]</scope>
    <source>
        <strain evidence="1 2">JC280</strain>
    </source>
</reference>
<keyword evidence="2" id="KW-1185">Reference proteome</keyword>
<protein>
    <submittedName>
        <fullName evidence="1">Uncharacterized protein</fullName>
    </submittedName>
</protein>
<sequence>MTSPIVAEFPDNSVRFSYLLADRFPNGIISIQIGEQTFSVRQGVFPYGPALRSDARSAAWFGIRPLCGLAEFLFAL</sequence>
<organism evidence="1 2">
    <name type="scientific">Planctopirus hydrillae</name>
    <dbReference type="NCBI Taxonomy" id="1841610"/>
    <lineage>
        <taxon>Bacteria</taxon>
        <taxon>Pseudomonadati</taxon>
        <taxon>Planctomycetota</taxon>
        <taxon>Planctomycetia</taxon>
        <taxon>Planctomycetales</taxon>
        <taxon>Planctomycetaceae</taxon>
        <taxon>Planctopirus</taxon>
    </lineage>
</organism>
<comment type="caution">
    <text evidence="1">The sequence shown here is derived from an EMBL/GenBank/DDBJ whole genome shotgun (WGS) entry which is preliminary data.</text>
</comment>
<dbReference type="Proteomes" id="UP000094828">
    <property type="component" value="Unassembled WGS sequence"/>
</dbReference>
<proteinExistence type="predicted"/>
<evidence type="ECO:0000313" key="1">
    <source>
        <dbReference type="EMBL" id="ODA30203.1"/>
    </source>
</evidence>
<dbReference type="AlphaFoldDB" id="A0A1C3EAE4"/>
<evidence type="ECO:0000313" key="2">
    <source>
        <dbReference type="Proteomes" id="UP000094828"/>
    </source>
</evidence>
<name>A0A1C3EAE4_9PLAN</name>
<dbReference type="EMBL" id="LYDR01000113">
    <property type="protein sequence ID" value="ODA30203.1"/>
    <property type="molecule type" value="Genomic_DNA"/>
</dbReference>